<dbReference type="PANTHER" id="PTHR42103">
    <property type="entry name" value="ALPHA/BETA-HYDROLASES SUPERFAMILY PROTEIN"/>
    <property type="match status" value="1"/>
</dbReference>
<accession>A0ABP8HC72</accession>
<proteinExistence type="predicted"/>
<name>A0ABP8HC72_9BURK</name>
<evidence type="ECO:0000313" key="2">
    <source>
        <dbReference type="Proteomes" id="UP001501671"/>
    </source>
</evidence>
<dbReference type="Gene3D" id="3.40.50.1820">
    <property type="entry name" value="alpha/beta hydrolase"/>
    <property type="match status" value="1"/>
</dbReference>
<protein>
    <recommendedName>
        <fullName evidence="3">Alpha/beta hydrolase</fullName>
    </recommendedName>
</protein>
<evidence type="ECO:0008006" key="3">
    <source>
        <dbReference type="Google" id="ProtNLM"/>
    </source>
</evidence>
<evidence type="ECO:0000313" key="1">
    <source>
        <dbReference type="EMBL" id="GAA4337254.1"/>
    </source>
</evidence>
<gene>
    <name evidence="1" type="ORF">GCM10023144_32720</name>
</gene>
<dbReference type="RefSeq" id="WP_345250938.1">
    <property type="nucleotide sequence ID" value="NZ_BAABFO010000016.1"/>
</dbReference>
<dbReference type="SUPFAM" id="SSF53474">
    <property type="entry name" value="alpha/beta-Hydrolases"/>
    <property type="match status" value="1"/>
</dbReference>
<organism evidence="1 2">
    <name type="scientific">Pigmentiphaga soli</name>
    <dbReference type="NCBI Taxonomy" id="1007095"/>
    <lineage>
        <taxon>Bacteria</taxon>
        <taxon>Pseudomonadati</taxon>
        <taxon>Pseudomonadota</taxon>
        <taxon>Betaproteobacteria</taxon>
        <taxon>Burkholderiales</taxon>
        <taxon>Alcaligenaceae</taxon>
        <taxon>Pigmentiphaga</taxon>
    </lineage>
</organism>
<dbReference type="InterPro" id="IPR029058">
    <property type="entry name" value="AB_hydrolase_fold"/>
</dbReference>
<keyword evidence="2" id="KW-1185">Reference proteome</keyword>
<dbReference type="PANTHER" id="PTHR42103:SF2">
    <property type="entry name" value="AB HYDROLASE-1 DOMAIN-CONTAINING PROTEIN"/>
    <property type="match status" value="1"/>
</dbReference>
<dbReference type="EMBL" id="BAABFO010000016">
    <property type="protein sequence ID" value="GAA4337254.1"/>
    <property type="molecule type" value="Genomic_DNA"/>
</dbReference>
<sequence length="222" mass="22789">MAATTEYRNFEGRAGAIDCAIDLPGGGIEAARGWALVLHPHPLFGGARENKVVTTVARACVQCGLVAVRPNFRGVGRSAGAFDNGDGEADDMAALVGQFRAAHPGPAQGRFVLAGFSFGSAVASHVHARCGPGSGPDLPVAALILLGTAASRFTVAEVPADALVVHGEQDDTVPLAAVLDWARPQSLPVTVIPGAGHFFHGNLPIVKRLVLARLSQAGLNPL</sequence>
<dbReference type="Proteomes" id="UP001501671">
    <property type="component" value="Unassembled WGS sequence"/>
</dbReference>
<reference evidence="2" key="1">
    <citation type="journal article" date="2019" name="Int. J. Syst. Evol. Microbiol.">
        <title>The Global Catalogue of Microorganisms (GCM) 10K type strain sequencing project: providing services to taxonomists for standard genome sequencing and annotation.</title>
        <authorList>
            <consortium name="The Broad Institute Genomics Platform"/>
            <consortium name="The Broad Institute Genome Sequencing Center for Infectious Disease"/>
            <person name="Wu L."/>
            <person name="Ma J."/>
        </authorList>
    </citation>
    <scope>NUCLEOTIDE SEQUENCE [LARGE SCALE GENOMIC DNA]</scope>
    <source>
        <strain evidence="2">JCM 17666</strain>
    </source>
</reference>
<comment type="caution">
    <text evidence="1">The sequence shown here is derived from an EMBL/GenBank/DDBJ whole genome shotgun (WGS) entry which is preliminary data.</text>
</comment>